<dbReference type="AlphaFoldDB" id="A0A9P6BBQ6"/>
<reference evidence="1" key="1">
    <citation type="journal article" date="2020" name="Nat. Commun.">
        <title>Large-scale genome sequencing of mycorrhizal fungi provides insights into the early evolution of symbiotic traits.</title>
        <authorList>
            <person name="Miyauchi S."/>
            <person name="Kiss E."/>
            <person name="Kuo A."/>
            <person name="Drula E."/>
            <person name="Kohler A."/>
            <person name="Sanchez-Garcia M."/>
            <person name="Morin E."/>
            <person name="Andreopoulos B."/>
            <person name="Barry K.W."/>
            <person name="Bonito G."/>
            <person name="Buee M."/>
            <person name="Carver A."/>
            <person name="Chen C."/>
            <person name="Cichocki N."/>
            <person name="Clum A."/>
            <person name="Culley D."/>
            <person name="Crous P.W."/>
            <person name="Fauchery L."/>
            <person name="Girlanda M."/>
            <person name="Hayes R.D."/>
            <person name="Keri Z."/>
            <person name="LaButti K."/>
            <person name="Lipzen A."/>
            <person name="Lombard V."/>
            <person name="Magnuson J."/>
            <person name="Maillard F."/>
            <person name="Murat C."/>
            <person name="Nolan M."/>
            <person name="Ohm R.A."/>
            <person name="Pangilinan J."/>
            <person name="Pereira M.F."/>
            <person name="Perotto S."/>
            <person name="Peter M."/>
            <person name="Pfister S."/>
            <person name="Riley R."/>
            <person name="Sitrit Y."/>
            <person name="Stielow J.B."/>
            <person name="Szollosi G."/>
            <person name="Zifcakova L."/>
            <person name="Stursova M."/>
            <person name="Spatafora J.W."/>
            <person name="Tedersoo L."/>
            <person name="Vaario L.M."/>
            <person name="Yamada A."/>
            <person name="Yan M."/>
            <person name="Wang P."/>
            <person name="Xu J."/>
            <person name="Bruns T."/>
            <person name="Baldrian P."/>
            <person name="Vilgalys R."/>
            <person name="Dunand C."/>
            <person name="Henrissat B."/>
            <person name="Grigoriev I.V."/>
            <person name="Hibbett D."/>
            <person name="Nagy L.G."/>
            <person name="Martin F.M."/>
        </authorList>
    </citation>
    <scope>NUCLEOTIDE SEQUENCE</scope>
    <source>
        <strain evidence="1">UP504</strain>
    </source>
</reference>
<dbReference type="InterPro" id="IPR040144">
    <property type="entry name" value="RAP1GDS1"/>
</dbReference>
<sequence length="469" mass="51065">MWLFLSDVTDSHFRCALLIDIATLFSESRMSEALINLVSALAELVPAATQAASTSSDSSEVWNSVAAAARELANSLRSRGEIDNHEIVGKTDLPFTLTSLLQASRASGDNKSAHVPPSNRTSPAYELLRVGANLCLDHDANRGHLLAAQYPQLVLEILGSYQLRLSESQQSQGSSDGDGASILSVDDLKIIKTAFGVLLNASMEYRPVRSKLVSLQAPAIILRLTSVIYPAGLWRKASSGAPPEVLSDTWAWRAGLAEWSWRALEVLKDHEDDIQWDPAALLNLINSLDAFIPPHHTPTPAFVANNAILRKILINHDVETLQHISVQIESLTNDEEQVRALLVNPAGNSSVPTGGDPNTPLVRLLGFVERGAPPSYWNNEPESERTGWERTFGYCKGAIIKGIVAVADEDPHTGVLWGPSEADGGWFVKRMINWIKDYPVSVSAVTDDERDDLVICATLCLANLARRGT</sequence>
<evidence type="ECO:0000313" key="1">
    <source>
        <dbReference type="EMBL" id="KAF9521132.1"/>
    </source>
</evidence>
<comment type="caution">
    <text evidence="1">The sequence shown here is derived from an EMBL/GenBank/DDBJ whole genome shotgun (WGS) entry which is preliminary data.</text>
</comment>
<dbReference type="GO" id="GO:0005085">
    <property type="term" value="F:guanyl-nucleotide exchange factor activity"/>
    <property type="evidence" value="ECO:0007669"/>
    <property type="project" value="InterPro"/>
</dbReference>
<proteinExistence type="predicted"/>
<accession>A0A9P6BBQ6</accession>
<dbReference type="Proteomes" id="UP000886523">
    <property type="component" value="Unassembled WGS sequence"/>
</dbReference>
<evidence type="ECO:0000313" key="2">
    <source>
        <dbReference type="Proteomes" id="UP000886523"/>
    </source>
</evidence>
<dbReference type="OrthoDB" id="26149at2759"/>
<dbReference type="PANTHER" id="PTHR10957">
    <property type="entry name" value="RAP1 GTPASE-GDP DISSOCIATION STIMULATOR 1"/>
    <property type="match status" value="1"/>
</dbReference>
<organism evidence="1 2">
    <name type="scientific">Hydnum rufescens UP504</name>
    <dbReference type="NCBI Taxonomy" id="1448309"/>
    <lineage>
        <taxon>Eukaryota</taxon>
        <taxon>Fungi</taxon>
        <taxon>Dikarya</taxon>
        <taxon>Basidiomycota</taxon>
        <taxon>Agaricomycotina</taxon>
        <taxon>Agaricomycetes</taxon>
        <taxon>Cantharellales</taxon>
        <taxon>Hydnaceae</taxon>
        <taxon>Hydnum</taxon>
    </lineage>
</organism>
<protein>
    <submittedName>
        <fullName evidence="1">Uncharacterized protein</fullName>
    </submittedName>
</protein>
<dbReference type="EMBL" id="MU128909">
    <property type="protein sequence ID" value="KAF9521132.1"/>
    <property type="molecule type" value="Genomic_DNA"/>
</dbReference>
<gene>
    <name evidence="1" type="ORF">BS47DRAFT_13051</name>
</gene>
<keyword evidence="2" id="KW-1185">Reference proteome</keyword>
<name>A0A9P6BBQ6_9AGAM</name>